<gene>
    <name evidence="8" type="ORF">C7H85_08750</name>
</gene>
<keyword evidence="6" id="KW-0998">Cell outer membrane</keyword>
<dbReference type="PANTHER" id="PTHR38038:SF1">
    <property type="entry name" value="PENICILLIN-BINDING PROTEIN ACTIVATOR LPOA"/>
    <property type="match status" value="1"/>
</dbReference>
<dbReference type="InterPro" id="IPR011990">
    <property type="entry name" value="TPR-like_helical_dom_sf"/>
</dbReference>
<evidence type="ECO:0000313" key="9">
    <source>
        <dbReference type="Proteomes" id="UP000240243"/>
    </source>
</evidence>
<keyword evidence="9" id="KW-1185">Reference proteome</keyword>
<evidence type="ECO:0000256" key="7">
    <source>
        <dbReference type="ARBA" id="ARBA00023288"/>
    </source>
</evidence>
<evidence type="ECO:0000256" key="6">
    <source>
        <dbReference type="ARBA" id="ARBA00023237"/>
    </source>
</evidence>
<dbReference type="PANTHER" id="PTHR38038">
    <property type="entry name" value="PENICILLIN-BINDING PROTEIN ACTIVATOR LPOA"/>
    <property type="match status" value="1"/>
</dbReference>
<keyword evidence="1" id="KW-0732">Signal</keyword>
<dbReference type="Gene3D" id="1.25.40.10">
    <property type="entry name" value="Tetratricopeptide repeat domain"/>
    <property type="match status" value="1"/>
</dbReference>
<organism evidence="8 9">
    <name type="scientific">Zobellella endophytica</name>
    <dbReference type="NCBI Taxonomy" id="2116700"/>
    <lineage>
        <taxon>Bacteria</taxon>
        <taxon>Pseudomonadati</taxon>
        <taxon>Pseudomonadota</taxon>
        <taxon>Gammaproteobacteria</taxon>
        <taxon>Aeromonadales</taxon>
        <taxon>Aeromonadaceae</taxon>
        <taxon>Zobellella</taxon>
    </lineage>
</organism>
<dbReference type="GO" id="GO:0008360">
    <property type="term" value="P:regulation of cell shape"/>
    <property type="evidence" value="ECO:0007669"/>
    <property type="project" value="UniProtKB-KW"/>
</dbReference>
<accession>A0A2P7R8Y3</accession>
<dbReference type="GO" id="GO:0031241">
    <property type="term" value="C:periplasmic side of cell outer membrane"/>
    <property type="evidence" value="ECO:0007669"/>
    <property type="project" value="TreeGrafter"/>
</dbReference>
<protein>
    <submittedName>
        <fullName evidence="8">LppC family lipoprotein</fullName>
    </submittedName>
</protein>
<dbReference type="OrthoDB" id="6708821at2"/>
<keyword evidence="3" id="KW-0573">Peptidoglycan synthesis</keyword>
<dbReference type="CDD" id="cd06339">
    <property type="entry name" value="PBP1_YraM_LppC_lipoprotein-like"/>
    <property type="match status" value="1"/>
</dbReference>
<dbReference type="Pfam" id="PF04348">
    <property type="entry name" value="LppC"/>
    <property type="match status" value="1"/>
</dbReference>
<proteinExistence type="predicted"/>
<dbReference type="GO" id="GO:0030234">
    <property type="term" value="F:enzyme regulator activity"/>
    <property type="evidence" value="ECO:0007669"/>
    <property type="project" value="TreeGrafter"/>
</dbReference>
<reference evidence="8 9" key="1">
    <citation type="submission" date="2018-03" db="EMBL/GenBank/DDBJ databases">
        <title>The draft genome of Zobellella sp. 59N8.</title>
        <authorList>
            <person name="Liu L."/>
            <person name="Li L."/>
            <person name="Zhang X."/>
            <person name="Liang L."/>
            <person name="Wang T."/>
        </authorList>
    </citation>
    <scope>NUCLEOTIDE SEQUENCE [LARGE SCALE GENOMIC DNA]</scope>
    <source>
        <strain evidence="8 9">59N8</strain>
    </source>
</reference>
<evidence type="ECO:0000256" key="2">
    <source>
        <dbReference type="ARBA" id="ARBA00022960"/>
    </source>
</evidence>
<dbReference type="Proteomes" id="UP000240243">
    <property type="component" value="Unassembled WGS sequence"/>
</dbReference>
<keyword evidence="4" id="KW-0472">Membrane</keyword>
<evidence type="ECO:0000256" key="4">
    <source>
        <dbReference type="ARBA" id="ARBA00023136"/>
    </source>
</evidence>
<name>A0A2P7R8Y3_9GAMM</name>
<dbReference type="GO" id="GO:0009252">
    <property type="term" value="P:peptidoglycan biosynthetic process"/>
    <property type="evidence" value="ECO:0007669"/>
    <property type="project" value="UniProtKB-KW"/>
</dbReference>
<dbReference type="EMBL" id="PXYG01000002">
    <property type="protein sequence ID" value="PSJ46687.1"/>
    <property type="molecule type" value="Genomic_DNA"/>
</dbReference>
<dbReference type="Gene3D" id="1.25.40.650">
    <property type="match status" value="1"/>
</dbReference>
<dbReference type="AlphaFoldDB" id="A0A2P7R8Y3"/>
<dbReference type="InterPro" id="IPR007443">
    <property type="entry name" value="LpoA"/>
</dbReference>
<comment type="caution">
    <text evidence="8">The sequence shown here is derived from an EMBL/GenBank/DDBJ whole genome shotgun (WGS) entry which is preliminary data.</text>
</comment>
<dbReference type="Gene3D" id="3.40.50.2300">
    <property type="match status" value="2"/>
</dbReference>
<evidence type="ECO:0000256" key="1">
    <source>
        <dbReference type="ARBA" id="ARBA00022729"/>
    </source>
</evidence>
<keyword evidence="2" id="KW-0133">Cell shape</keyword>
<evidence type="ECO:0000313" key="8">
    <source>
        <dbReference type="EMBL" id="PSJ46687.1"/>
    </source>
</evidence>
<dbReference type="InterPro" id="IPR028082">
    <property type="entry name" value="Peripla_BP_I"/>
</dbReference>
<evidence type="ECO:0000256" key="5">
    <source>
        <dbReference type="ARBA" id="ARBA00023139"/>
    </source>
</evidence>
<keyword evidence="5" id="KW-0564">Palmitate</keyword>
<evidence type="ECO:0000256" key="3">
    <source>
        <dbReference type="ARBA" id="ARBA00022984"/>
    </source>
</evidence>
<keyword evidence="7 8" id="KW-0449">Lipoprotein</keyword>
<sequence>MTQLGVMGLATQYQRNSVTRLLCTLVLSSILMACATGIQRAPSAAPPPAPDMFSAVDRPADQYQSLAEQASDADAFNWRVLAVRAYLQQGDTRTPAPLLDALRRDAASPQQQQAVAILDAASTLAANQTEGVQQQLAAVDRAILPRPALAYYLSLSAELLERRQQPIEATLALIERHALLGGKEQESNREHIHKLLAAQSSLALRRAQNAGNSDEANAWFSLMAILNNQRLQPGQQQWQLQSWSHINPSHPGQVYLPPLTGLVGSEAYQPAHIAVLLPLSGRLAEQADAIRNGILSAHQGQSSRLSFFDTNGRDMNSLYQQVQQAGADFIVGPLLKEEVSALIELGPVIPVLALNTPPYQPGMAHFYYFSLSPEAEAAEAARHMWSMGHRQPLVFAPGTDLGRRIATEFNDSWQQQSGKPAILAYFAGQSSIESDVRRALASTSSPPPAAAGVIQPLGEGGWTGAPEPIDSVFMVTNATETRYILPYFDFVRDSRAARLPTYVTSRSHVPTGEAPMSELNGLQLADMPWIFDGAPQLREQVEELWPNAGLTWQRLFSFGYDALTVIPQLAELRGGAGTVPALTGELSVSGQGVLQRRLQWMEYRDGEWLPGG</sequence>
<dbReference type="SUPFAM" id="SSF53822">
    <property type="entry name" value="Periplasmic binding protein-like I"/>
    <property type="match status" value="1"/>
</dbReference>